<dbReference type="Proteomes" id="UP000565262">
    <property type="component" value="Unassembled WGS sequence"/>
</dbReference>
<feature type="compositionally biased region" description="Low complexity" evidence="1">
    <location>
        <begin position="56"/>
        <end position="81"/>
    </location>
</feature>
<protein>
    <submittedName>
        <fullName evidence="2">Cbb3-type cytochrome oxidase assembly protein CcoS</fullName>
    </submittedName>
</protein>
<proteinExistence type="predicted"/>
<dbReference type="Pfam" id="PF03597">
    <property type="entry name" value="FixS"/>
    <property type="match status" value="1"/>
</dbReference>
<dbReference type="InterPro" id="IPR004714">
    <property type="entry name" value="Cyt_oxidase_maturation_cbb3"/>
</dbReference>
<gene>
    <name evidence="2" type="primary">ccoS</name>
    <name evidence="2" type="ORF">H4O21_02060</name>
</gene>
<reference evidence="2 3" key="1">
    <citation type="submission" date="2020-08" db="EMBL/GenBank/DDBJ databases">
        <title>Oceanospirillum sp. nov. isolated from marine sediment.</title>
        <authorList>
            <person name="Ji X."/>
        </authorList>
    </citation>
    <scope>NUCLEOTIDE SEQUENCE [LARGE SCALE GENOMIC DNA]</scope>
    <source>
        <strain evidence="2 3">D5</strain>
    </source>
</reference>
<name>A0A839ILH7_9GAMM</name>
<evidence type="ECO:0000313" key="2">
    <source>
        <dbReference type="EMBL" id="MBB1485392.1"/>
    </source>
</evidence>
<dbReference type="NCBIfam" id="TIGR00847">
    <property type="entry name" value="ccoS"/>
    <property type="match status" value="1"/>
</dbReference>
<sequence length="81" mass="8814">MSILFLLIPLSLILLGVAIWAFFWAVDSNQFDDLSGPAYSILYDEDEKATLKAEEQSSQQYSASRAAPKSESSSSTSSSDS</sequence>
<comment type="caution">
    <text evidence="2">The sequence shown here is derived from an EMBL/GenBank/DDBJ whole genome shotgun (WGS) entry which is preliminary data.</text>
</comment>
<evidence type="ECO:0000313" key="3">
    <source>
        <dbReference type="Proteomes" id="UP000565262"/>
    </source>
</evidence>
<accession>A0A839ILH7</accession>
<dbReference type="EMBL" id="JACJFM010000002">
    <property type="protein sequence ID" value="MBB1485392.1"/>
    <property type="molecule type" value="Genomic_DNA"/>
</dbReference>
<dbReference type="PANTHER" id="PTHR41532">
    <property type="entry name" value="FIXS PROTEIN"/>
    <property type="match status" value="1"/>
</dbReference>
<evidence type="ECO:0000256" key="1">
    <source>
        <dbReference type="SAM" id="MobiDB-lite"/>
    </source>
</evidence>
<keyword evidence="3" id="KW-1185">Reference proteome</keyword>
<dbReference type="PANTHER" id="PTHR41532:SF1">
    <property type="entry name" value="FIXS PROTEIN"/>
    <property type="match status" value="1"/>
</dbReference>
<dbReference type="AlphaFoldDB" id="A0A839ILH7"/>
<feature type="region of interest" description="Disordered" evidence="1">
    <location>
        <begin position="52"/>
        <end position="81"/>
    </location>
</feature>
<organism evidence="2 3">
    <name type="scientific">Oceanospirillum sediminis</name>
    <dbReference type="NCBI Taxonomy" id="2760088"/>
    <lineage>
        <taxon>Bacteria</taxon>
        <taxon>Pseudomonadati</taxon>
        <taxon>Pseudomonadota</taxon>
        <taxon>Gammaproteobacteria</taxon>
        <taxon>Oceanospirillales</taxon>
        <taxon>Oceanospirillaceae</taxon>
        <taxon>Oceanospirillum</taxon>
    </lineage>
</organism>
<dbReference type="RefSeq" id="WP_182807176.1">
    <property type="nucleotide sequence ID" value="NZ_JACJFM010000002.1"/>
</dbReference>